<dbReference type="AlphaFoldDB" id="A0A0M3G6F1"/>
<dbReference type="PATRIC" id="fig|726.54.peg.1105"/>
<organism evidence="1 2">
    <name type="scientific">Haemophilus haemolyticus</name>
    <dbReference type="NCBI Taxonomy" id="726"/>
    <lineage>
        <taxon>Bacteria</taxon>
        <taxon>Pseudomonadati</taxon>
        <taxon>Pseudomonadota</taxon>
        <taxon>Gammaproteobacteria</taxon>
        <taxon>Pasteurellales</taxon>
        <taxon>Pasteurellaceae</taxon>
        <taxon>Haemophilus</taxon>
    </lineage>
</organism>
<comment type="caution">
    <text evidence="1">The sequence shown here is derived from an EMBL/GenBank/DDBJ whole genome shotgun (WGS) entry which is preliminary data.</text>
</comment>
<protein>
    <submittedName>
        <fullName evidence="1">Uncharacterized protein</fullName>
    </submittedName>
</protein>
<sequence length="182" mass="20750">MKPSNPMQQLQQWKANNGKSNKLKNELVKSANQPNSGLVKNTQGNVGSETKNKYQGKLCANPLAFKCSQLTRQFKLILDSNRKCLEVYPDDFHHKIKFRDELTDLVVRLKTGGKLFNEMVKAQGAKLSSNNQETIRNFNQANDYLIHKFGEVIKQIEQLQVEYVNSVVLLKNEKNLIVSEGK</sequence>
<proteinExistence type="predicted"/>
<evidence type="ECO:0000313" key="1">
    <source>
        <dbReference type="EMBL" id="KKZ58552.1"/>
    </source>
</evidence>
<accession>A0A0M3G6F1</accession>
<dbReference type="RefSeq" id="WP_046953223.1">
    <property type="nucleotide sequence ID" value="NZ_CP031238.1"/>
</dbReference>
<dbReference type="EMBL" id="LCTK01000024">
    <property type="protein sequence ID" value="KKZ58552.1"/>
    <property type="molecule type" value="Genomic_DNA"/>
</dbReference>
<reference evidence="1 2" key="1">
    <citation type="submission" date="2015-05" db="EMBL/GenBank/DDBJ databases">
        <title>Comparative analyses of the lipooligosaccharides from nottypeable Haemophilus influenzae and Haemophilus haemolyticus.</title>
        <authorList>
            <person name="Post D.M.B."/>
            <person name="Ketterer M.R."/>
            <person name="Coffin J.E."/>
            <person name="Reinders L.M."/>
            <person name="Munson R.S.Jr."/>
            <person name="Bair T.B."/>
            <person name="Murphy T.F."/>
            <person name="Foster E."/>
            <person name="Gibson B.W."/>
            <person name="Apicella M.A."/>
        </authorList>
    </citation>
    <scope>NUCLEOTIDE SEQUENCE [LARGE SCALE GENOMIC DNA]</scope>
    <source>
        <strain evidence="1 2">11P18</strain>
    </source>
</reference>
<dbReference type="Proteomes" id="UP000034750">
    <property type="component" value="Unassembled WGS sequence"/>
</dbReference>
<gene>
    <name evidence="1" type="ORF">AAX18_05535</name>
</gene>
<evidence type="ECO:0000313" key="2">
    <source>
        <dbReference type="Proteomes" id="UP000034750"/>
    </source>
</evidence>
<name>A0A0M3G6F1_HAEHA</name>